<evidence type="ECO:0000313" key="5">
    <source>
        <dbReference type="Proteomes" id="UP000567179"/>
    </source>
</evidence>
<dbReference type="PANTHER" id="PTHR45735">
    <property type="entry name" value="CLEAVAGE STIMULATION FACTOR SUBUNIT 2"/>
    <property type="match status" value="1"/>
</dbReference>
<evidence type="ECO:0000256" key="2">
    <source>
        <dbReference type="SAM" id="MobiDB-lite"/>
    </source>
</evidence>
<feature type="compositionally biased region" description="Low complexity" evidence="2">
    <location>
        <begin position="304"/>
        <end position="313"/>
    </location>
</feature>
<feature type="compositionally biased region" description="Low complexity" evidence="2">
    <location>
        <begin position="270"/>
        <end position="279"/>
    </location>
</feature>
<feature type="region of interest" description="Disordered" evidence="2">
    <location>
        <begin position="244"/>
        <end position="343"/>
    </location>
</feature>
<dbReference type="Pfam" id="PF14327">
    <property type="entry name" value="CSTF2_hinge"/>
    <property type="match status" value="1"/>
</dbReference>
<dbReference type="InterPro" id="IPR012677">
    <property type="entry name" value="Nucleotide-bd_a/b_plait_sf"/>
</dbReference>
<feature type="compositionally biased region" description="Pro residues" evidence="2">
    <location>
        <begin position="314"/>
        <end position="337"/>
    </location>
</feature>
<dbReference type="GO" id="GO:0031124">
    <property type="term" value="P:mRNA 3'-end processing"/>
    <property type="evidence" value="ECO:0007669"/>
    <property type="project" value="InterPro"/>
</dbReference>
<comment type="caution">
    <text evidence="4">The sequence shown here is derived from an EMBL/GenBank/DDBJ whole genome shotgun (WGS) entry which is preliminary data.</text>
</comment>
<reference evidence="4 5" key="1">
    <citation type="journal article" date="2020" name="ISME J.">
        <title>Uncovering the hidden diversity of litter-decomposition mechanisms in mushroom-forming fungi.</title>
        <authorList>
            <person name="Floudas D."/>
            <person name="Bentzer J."/>
            <person name="Ahren D."/>
            <person name="Johansson T."/>
            <person name="Persson P."/>
            <person name="Tunlid A."/>
        </authorList>
    </citation>
    <scope>NUCLEOTIDE SEQUENCE [LARGE SCALE GENOMIC DNA]</scope>
    <source>
        <strain evidence="4 5">CBS 101986</strain>
    </source>
</reference>
<dbReference type="PROSITE" id="PS50102">
    <property type="entry name" value="RRM"/>
    <property type="match status" value="1"/>
</dbReference>
<dbReference type="CDD" id="cd12398">
    <property type="entry name" value="RRM_CSTF2_RNA15_like"/>
    <property type="match status" value="1"/>
</dbReference>
<dbReference type="GO" id="GO:0003729">
    <property type="term" value="F:mRNA binding"/>
    <property type="evidence" value="ECO:0007669"/>
    <property type="project" value="TreeGrafter"/>
</dbReference>
<dbReference type="Proteomes" id="UP000567179">
    <property type="component" value="Unassembled WGS sequence"/>
</dbReference>
<dbReference type="Pfam" id="PF00076">
    <property type="entry name" value="RRM_1"/>
    <property type="match status" value="1"/>
</dbReference>
<evidence type="ECO:0000313" key="4">
    <source>
        <dbReference type="EMBL" id="KAF5325054.1"/>
    </source>
</evidence>
<dbReference type="InterPro" id="IPR035979">
    <property type="entry name" value="RBD_domain_sf"/>
</dbReference>
<dbReference type="EMBL" id="JAACJJ010000015">
    <property type="protein sequence ID" value="KAF5325054.1"/>
    <property type="molecule type" value="Genomic_DNA"/>
</dbReference>
<evidence type="ECO:0000256" key="1">
    <source>
        <dbReference type="PROSITE-ProRule" id="PRU00176"/>
    </source>
</evidence>
<dbReference type="InterPro" id="IPR026896">
    <property type="entry name" value="CSTF_C"/>
</dbReference>
<dbReference type="InterPro" id="IPR025742">
    <property type="entry name" value="CSTF2_hinge"/>
</dbReference>
<dbReference type="AlphaFoldDB" id="A0A8H5BKG2"/>
<dbReference type="Gene3D" id="1.25.40.630">
    <property type="match status" value="1"/>
</dbReference>
<name>A0A8H5BKG2_9AGAR</name>
<dbReference type="GO" id="GO:0005847">
    <property type="term" value="C:mRNA cleavage and polyadenylation specificity factor complex"/>
    <property type="evidence" value="ECO:0007669"/>
    <property type="project" value="TreeGrafter"/>
</dbReference>
<keyword evidence="1" id="KW-0694">RNA-binding</keyword>
<dbReference type="SUPFAM" id="SSF54928">
    <property type="entry name" value="RNA-binding domain, RBD"/>
    <property type="match status" value="1"/>
</dbReference>
<protein>
    <recommendedName>
        <fullName evidence="3">RRM domain-containing protein</fullName>
    </recommendedName>
</protein>
<gene>
    <name evidence="4" type="ORF">D9619_009625</name>
</gene>
<feature type="domain" description="RRM" evidence="3">
    <location>
        <begin position="43"/>
        <end position="121"/>
    </location>
</feature>
<dbReference type="SMART" id="SM00360">
    <property type="entry name" value="RRM"/>
    <property type="match status" value="1"/>
</dbReference>
<proteinExistence type="predicted"/>
<organism evidence="4 5">
    <name type="scientific">Psilocybe cf. subviscida</name>
    <dbReference type="NCBI Taxonomy" id="2480587"/>
    <lineage>
        <taxon>Eukaryota</taxon>
        <taxon>Fungi</taxon>
        <taxon>Dikarya</taxon>
        <taxon>Basidiomycota</taxon>
        <taxon>Agaricomycotina</taxon>
        <taxon>Agaricomycetes</taxon>
        <taxon>Agaricomycetidae</taxon>
        <taxon>Agaricales</taxon>
        <taxon>Agaricineae</taxon>
        <taxon>Strophariaceae</taxon>
        <taxon>Psilocybe</taxon>
    </lineage>
</organism>
<evidence type="ECO:0000259" key="3">
    <source>
        <dbReference type="PROSITE" id="PS50102"/>
    </source>
</evidence>
<dbReference type="InterPro" id="IPR000504">
    <property type="entry name" value="RRM_dom"/>
</dbReference>
<dbReference type="PANTHER" id="PTHR45735:SF2">
    <property type="entry name" value="CLEAVAGE STIMULATION FACTOR SUBUNIT 2"/>
    <property type="match status" value="1"/>
</dbReference>
<accession>A0A8H5BKG2</accession>
<dbReference type="OrthoDB" id="272703at2759"/>
<sequence length="678" mass="75376">MAGCCVSVGKQVQASSKYVALRPAALSSLTLSQFIYPLHSMSKVVFVGNVPYNMAEEQLISVFRSVGQVIGFRLVFDRDTSKPKGYGFCEFADHETAMSAVRNLNNVDVGGRPLRIDLADSDPFLEGKTTVRGEILDGGYPGPSEPRSQWRTNRDAESFLAHLPPGIQIPKGVSSLDSISQTLAGMPPHQLMEVLAQTKAFVINHPDQARTLLVKHPQLSYALFQALLLNKIVDSAILERMLASSRGSAPGAPPPQQQNAGRMSMPPPHMQQQQHQQMHGNYPPPFPPQGMYGAAQMPPPQQPPQQLQQQQYYRPPPPGQQIPPAMAPPPPMQPPMAPVAAPAPAAGAAGLEGMSEQQRMMLMQVLKLPQAQVDAMADTERNAILQLILGVFSDLATEVIIKILSNVSWKDLVSIRQLHHRHANFSTGFPGQDLWENLVQQYSTPTRNSPRSLRLELPMSMYTSAELEQQITRWKKSQLAWRQGKVYKRHTIMEDLRSYKVHLVKGGRWLLRIVADGSVVCHDLDNRTTEPVTLIPSAHSRGAWICRPVAIEEIDDAPSLTIRLALVYTLAPENPQERIDIWSAHLIADGPQQTDAAFTLELCSSFTLPANFSPVHLVSLLGESIAFLFTCSLTKMSFLAVVNWVNGKWKNNEYPRRYISSIRHDMDLLHNFSKYIIF</sequence>
<keyword evidence="5" id="KW-1185">Reference proteome</keyword>
<dbReference type="Gene3D" id="3.30.70.330">
    <property type="match status" value="1"/>
</dbReference>
<dbReference type="Pfam" id="PF14304">
    <property type="entry name" value="CSTF_C"/>
    <property type="match status" value="1"/>
</dbReference>